<dbReference type="Pfam" id="PF07714">
    <property type="entry name" value="PK_Tyr_Ser-Thr"/>
    <property type="match status" value="1"/>
</dbReference>
<protein>
    <submittedName>
        <fullName evidence="2">Kinase-like protein</fullName>
    </submittedName>
</protein>
<dbReference type="PIRSF" id="PIRSF000654">
    <property type="entry name" value="Integrin-linked_kinase"/>
    <property type="match status" value="1"/>
</dbReference>
<dbReference type="OrthoDB" id="538607at2759"/>
<accession>A0A165V3P0</accession>
<evidence type="ECO:0000313" key="2">
    <source>
        <dbReference type="EMBL" id="KZT29112.1"/>
    </source>
</evidence>
<dbReference type="PROSITE" id="PS50011">
    <property type="entry name" value="PROTEIN_KINASE_DOM"/>
    <property type="match status" value="1"/>
</dbReference>
<dbReference type="InParanoid" id="A0A165V3P0"/>
<evidence type="ECO:0000313" key="3">
    <source>
        <dbReference type="Proteomes" id="UP000076761"/>
    </source>
</evidence>
<dbReference type="EMBL" id="KV425555">
    <property type="protein sequence ID" value="KZT29112.1"/>
    <property type="molecule type" value="Genomic_DNA"/>
</dbReference>
<feature type="domain" description="Protein kinase" evidence="1">
    <location>
        <begin position="1"/>
        <end position="218"/>
    </location>
</feature>
<proteinExistence type="predicted"/>
<dbReference type="InterPro" id="IPR000719">
    <property type="entry name" value="Prot_kinase_dom"/>
</dbReference>
<keyword evidence="2" id="KW-0418">Kinase</keyword>
<sequence>MLWRQLSHKNVLPLLGVIVTGDPESETLSLLSPWAESGTVTRYLKRSIRKGEDPDRLGIVADVLAYMHSHDPPMVHADIHPGNILIDEKPETFVTDFGFSRFSGSFTTTGNNRAKGIPAYWAPELWKETGRWKPSVEADVYAFGCLCFEIYTLKAPWSGLSNYYIEKRVAAGERPERPLEAIPDAVWDIIESCWQDDPKDRMSMKNAWIRLKALHDTSRGRLEQ</sequence>
<dbReference type="PANTHER" id="PTHR44329">
    <property type="entry name" value="SERINE/THREONINE-PROTEIN KINASE TNNI3K-RELATED"/>
    <property type="match status" value="1"/>
</dbReference>
<dbReference type="GO" id="GO:0004674">
    <property type="term" value="F:protein serine/threonine kinase activity"/>
    <property type="evidence" value="ECO:0007669"/>
    <property type="project" value="TreeGrafter"/>
</dbReference>
<name>A0A165V3P0_9AGAM</name>
<reference evidence="2 3" key="1">
    <citation type="journal article" date="2016" name="Mol. Biol. Evol.">
        <title>Comparative Genomics of Early-Diverging Mushroom-Forming Fungi Provides Insights into the Origins of Lignocellulose Decay Capabilities.</title>
        <authorList>
            <person name="Nagy L.G."/>
            <person name="Riley R."/>
            <person name="Tritt A."/>
            <person name="Adam C."/>
            <person name="Daum C."/>
            <person name="Floudas D."/>
            <person name="Sun H."/>
            <person name="Yadav J.S."/>
            <person name="Pangilinan J."/>
            <person name="Larsson K.H."/>
            <person name="Matsuura K."/>
            <person name="Barry K."/>
            <person name="Labutti K."/>
            <person name="Kuo R."/>
            <person name="Ohm R.A."/>
            <person name="Bhattacharya S.S."/>
            <person name="Shirouzu T."/>
            <person name="Yoshinaga Y."/>
            <person name="Martin F.M."/>
            <person name="Grigoriev I.V."/>
            <person name="Hibbett D.S."/>
        </authorList>
    </citation>
    <scope>NUCLEOTIDE SEQUENCE [LARGE SCALE GENOMIC DNA]</scope>
    <source>
        <strain evidence="2 3">HHB14362 ss-1</strain>
    </source>
</reference>
<dbReference type="Proteomes" id="UP000076761">
    <property type="component" value="Unassembled WGS sequence"/>
</dbReference>
<gene>
    <name evidence="2" type="ORF">NEOLEDRAFT_1107882</name>
</gene>
<keyword evidence="3" id="KW-1185">Reference proteome</keyword>
<dbReference type="InterPro" id="IPR051681">
    <property type="entry name" value="Ser/Thr_Kinases-Pseudokinases"/>
</dbReference>
<dbReference type="SUPFAM" id="SSF56112">
    <property type="entry name" value="Protein kinase-like (PK-like)"/>
    <property type="match status" value="1"/>
</dbReference>
<dbReference type="AlphaFoldDB" id="A0A165V3P0"/>
<dbReference type="InterPro" id="IPR001245">
    <property type="entry name" value="Ser-Thr/Tyr_kinase_cat_dom"/>
</dbReference>
<dbReference type="InterPro" id="IPR011009">
    <property type="entry name" value="Kinase-like_dom_sf"/>
</dbReference>
<dbReference type="STRING" id="1314782.A0A165V3P0"/>
<evidence type="ECO:0000259" key="1">
    <source>
        <dbReference type="PROSITE" id="PS50011"/>
    </source>
</evidence>
<dbReference type="GO" id="GO:0005524">
    <property type="term" value="F:ATP binding"/>
    <property type="evidence" value="ECO:0007669"/>
    <property type="project" value="InterPro"/>
</dbReference>
<keyword evidence="2" id="KW-0808">Transferase</keyword>
<dbReference type="Gene3D" id="1.10.510.10">
    <property type="entry name" value="Transferase(Phosphotransferase) domain 1"/>
    <property type="match status" value="1"/>
</dbReference>
<organism evidence="2 3">
    <name type="scientific">Neolentinus lepideus HHB14362 ss-1</name>
    <dbReference type="NCBI Taxonomy" id="1314782"/>
    <lineage>
        <taxon>Eukaryota</taxon>
        <taxon>Fungi</taxon>
        <taxon>Dikarya</taxon>
        <taxon>Basidiomycota</taxon>
        <taxon>Agaricomycotina</taxon>
        <taxon>Agaricomycetes</taxon>
        <taxon>Gloeophyllales</taxon>
        <taxon>Gloeophyllaceae</taxon>
        <taxon>Neolentinus</taxon>
    </lineage>
</organism>